<dbReference type="EMBL" id="FOYD01000001">
    <property type="protein sequence ID" value="SFQ62312.1"/>
    <property type="molecule type" value="Genomic_DNA"/>
</dbReference>
<protein>
    <submittedName>
        <fullName evidence="2">Uncharacterized protein</fullName>
    </submittedName>
</protein>
<organism evidence="2 3">
    <name type="scientific">Halopseudomonas formosensis</name>
    <dbReference type="NCBI Taxonomy" id="1002526"/>
    <lineage>
        <taxon>Bacteria</taxon>
        <taxon>Pseudomonadati</taxon>
        <taxon>Pseudomonadota</taxon>
        <taxon>Gammaproteobacteria</taxon>
        <taxon>Pseudomonadales</taxon>
        <taxon>Pseudomonadaceae</taxon>
        <taxon>Halopseudomonas</taxon>
    </lineage>
</organism>
<reference evidence="2 3" key="1">
    <citation type="submission" date="2016-10" db="EMBL/GenBank/DDBJ databases">
        <authorList>
            <person name="de Groot N.N."/>
        </authorList>
    </citation>
    <scope>NUCLEOTIDE SEQUENCE [LARGE SCALE GENOMIC DNA]</scope>
    <source>
        <strain evidence="2 3">JCM 18415</strain>
    </source>
</reference>
<dbReference type="OrthoDB" id="6872324at2"/>
<dbReference type="STRING" id="1002526.SAMN05216578_101466"/>
<dbReference type="RefSeq" id="WP_090536560.1">
    <property type="nucleotide sequence ID" value="NZ_FOYD01000001.1"/>
</dbReference>
<reference evidence="4" key="2">
    <citation type="submission" date="2023-07" db="EMBL/GenBank/DDBJ databases">
        <authorList>
            <person name="de Witt J."/>
        </authorList>
    </citation>
    <scope>NUCLEOTIDE SEQUENCE [LARGE SCALE GENOMIC DNA]</scope>
    <source>
        <strain evidence="4">FZJ</strain>
    </source>
</reference>
<accession>A0A1I6A0W1</accession>
<dbReference type="AlphaFoldDB" id="A0A1I6A0W1"/>
<dbReference type="EMBL" id="JAVRDO010000004">
    <property type="protein sequence ID" value="MDX9687173.1"/>
    <property type="molecule type" value="Genomic_DNA"/>
</dbReference>
<keyword evidence="4" id="KW-1185">Reference proteome</keyword>
<evidence type="ECO:0000313" key="4">
    <source>
        <dbReference type="Proteomes" id="UP001281217"/>
    </source>
</evidence>
<reference evidence="1" key="3">
    <citation type="submission" date="2024-05" db="EMBL/GenBank/DDBJ databases">
        <authorList>
            <person name="de Witt J."/>
        </authorList>
    </citation>
    <scope>NUCLEOTIDE SEQUENCE</scope>
    <source>
        <strain evidence="1">FZJ</strain>
    </source>
</reference>
<evidence type="ECO:0000313" key="1">
    <source>
        <dbReference type="EMBL" id="MDX9687173.1"/>
    </source>
</evidence>
<sequence>MTNNAASGRNRFAGHAEATDLSHFERHNYSGDREEQAAFERLVRLCKEVARRLRANGPGVVAIMADHVCWASPLFTAEEPLVSALAQDLAHTEFTYAFFPSHSEDLTAAELEDIADAVQHWLDNPSFEAVDQAELDRAVHVIMERWDDDDCRHLN</sequence>
<name>A0A1I6A0W1_9GAMM</name>
<dbReference type="Proteomes" id="UP001281217">
    <property type="component" value="Unassembled WGS sequence"/>
</dbReference>
<gene>
    <name evidence="1" type="ORF">RED13_001598</name>
    <name evidence="2" type="ORF">SAMN05216578_101466</name>
</gene>
<proteinExistence type="predicted"/>
<evidence type="ECO:0000313" key="3">
    <source>
        <dbReference type="Proteomes" id="UP000242815"/>
    </source>
</evidence>
<dbReference type="Proteomes" id="UP000242815">
    <property type="component" value="Unassembled WGS sequence"/>
</dbReference>
<evidence type="ECO:0000313" key="2">
    <source>
        <dbReference type="EMBL" id="SFQ62312.1"/>
    </source>
</evidence>